<dbReference type="PANTHER" id="PTHR44520:SF1">
    <property type="entry name" value="TWO-COMPONENT SYSTEM REGULATORY PROTEIN"/>
    <property type="match status" value="1"/>
</dbReference>
<dbReference type="Pfam" id="PF00072">
    <property type="entry name" value="Response_reg"/>
    <property type="match status" value="1"/>
</dbReference>
<comment type="caution">
    <text evidence="3">The sequence shown here is derived from an EMBL/GenBank/DDBJ whole genome shotgun (WGS) entry which is preliminary data.</text>
</comment>
<dbReference type="AlphaFoldDB" id="A0A2S6I925"/>
<organism evidence="3 4">
    <name type="scientific">Neolewinella xylanilytica</name>
    <dbReference type="NCBI Taxonomy" id="1514080"/>
    <lineage>
        <taxon>Bacteria</taxon>
        <taxon>Pseudomonadati</taxon>
        <taxon>Bacteroidota</taxon>
        <taxon>Saprospiria</taxon>
        <taxon>Saprospirales</taxon>
        <taxon>Lewinellaceae</taxon>
        <taxon>Neolewinella</taxon>
    </lineage>
</organism>
<dbReference type="InterPro" id="IPR011006">
    <property type="entry name" value="CheY-like_superfamily"/>
</dbReference>
<dbReference type="CDD" id="cd17557">
    <property type="entry name" value="REC_Rcp-like"/>
    <property type="match status" value="1"/>
</dbReference>
<dbReference type="RefSeq" id="WP_170067573.1">
    <property type="nucleotide sequence ID" value="NZ_PTJC01000005.1"/>
</dbReference>
<keyword evidence="1" id="KW-0597">Phosphoprotein</keyword>
<evidence type="ECO:0000259" key="2">
    <source>
        <dbReference type="PROSITE" id="PS50110"/>
    </source>
</evidence>
<dbReference type="InterPro" id="IPR001789">
    <property type="entry name" value="Sig_transdc_resp-reg_receiver"/>
</dbReference>
<sequence>MADANQEPAAPEHSDILHTEPYLLYAEDNYADYIFFERAFRKFNPDYPLVHQSNGKLTRDYLLQRLEHNDRLPNLIVLDIKMPGLTGLDLLEFIRSRTRLRRLPVIILSASSEKKDIQRAYRHNVNAYLTKPERYGDLKDLVACLSTFWIKFNHIDV</sequence>
<dbReference type="SUPFAM" id="SSF52172">
    <property type="entry name" value="CheY-like"/>
    <property type="match status" value="1"/>
</dbReference>
<accession>A0A2S6I925</accession>
<dbReference type="Gene3D" id="3.40.50.2300">
    <property type="match status" value="1"/>
</dbReference>
<dbReference type="GO" id="GO:0000160">
    <property type="term" value="P:phosphorelay signal transduction system"/>
    <property type="evidence" value="ECO:0007669"/>
    <property type="project" value="InterPro"/>
</dbReference>
<dbReference type="SMART" id="SM00448">
    <property type="entry name" value="REC"/>
    <property type="match status" value="1"/>
</dbReference>
<dbReference type="Proteomes" id="UP000237662">
    <property type="component" value="Unassembled WGS sequence"/>
</dbReference>
<dbReference type="PANTHER" id="PTHR44520">
    <property type="entry name" value="RESPONSE REGULATOR RCP1-RELATED"/>
    <property type="match status" value="1"/>
</dbReference>
<dbReference type="InterPro" id="IPR052893">
    <property type="entry name" value="TCS_response_regulator"/>
</dbReference>
<gene>
    <name evidence="3" type="ORF">CLV84_0967</name>
</gene>
<dbReference type="EMBL" id="PTJC01000005">
    <property type="protein sequence ID" value="PPK88004.1"/>
    <property type="molecule type" value="Genomic_DNA"/>
</dbReference>
<evidence type="ECO:0000313" key="4">
    <source>
        <dbReference type="Proteomes" id="UP000237662"/>
    </source>
</evidence>
<feature type="domain" description="Response regulatory" evidence="2">
    <location>
        <begin position="22"/>
        <end position="146"/>
    </location>
</feature>
<evidence type="ECO:0000313" key="3">
    <source>
        <dbReference type="EMBL" id="PPK88004.1"/>
    </source>
</evidence>
<evidence type="ECO:0000256" key="1">
    <source>
        <dbReference type="PROSITE-ProRule" id="PRU00169"/>
    </source>
</evidence>
<protein>
    <submittedName>
        <fullName evidence="3">Two-component system response regulator</fullName>
    </submittedName>
</protein>
<reference evidence="3 4" key="1">
    <citation type="submission" date="2018-02" db="EMBL/GenBank/DDBJ databases">
        <title>Genomic Encyclopedia of Archaeal and Bacterial Type Strains, Phase II (KMG-II): from individual species to whole genera.</title>
        <authorList>
            <person name="Goeker M."/>
        </authorList>
    </citation>
    <scope>NUCLEOTIDE SEQUENCE [LARGE SCALE GENOMIC DNA]</scope>
    <source>
        <strain evidence="3 4">DSM 29526</strain>
    </source>
</reference>
<name>A0A2S6I925_9BACT</name>
<keyword evidence="4" id="KW-1185">Reference proteome</keyword>
<dbReference type="PROSITE" id="PS50110">
    <property type="entry name" value="RESPONSE_REGULATORY"/>
    <property type="match status" value="1"/>
</dbReference>
<proteinExistence type="predicted"/>
<feature type="modified residue" description="4-aspartylphosphate" evidence="1">
    <location>
        <position position="79"/>
    </location>
</feature>